<evidence type="ECO:0000313" key="1">
    <source>
        <dbReference type="EMBL" id="AMW61853.1"/>
    </source>
</evidence>
<accession>A0A143FKV3</accession>
<evidence type="ECO:0000313" key="2">
    <source>
        <dbReference type="Proteomes" id="UP000225538"/>
    </source>
</evidence>
<organism evidence="1 2">
    <name type="scientific">Bacillus phage Vinny</name>
    <dbReference type="NCBI Taxonomy" id="1805955"/>
    <lineage>
        <taxon>Viruses</taxon>
        <taxon>Duplodnaviria</taxon>
        <taxon>Heunggongvirae</taxon>
        <taxon>Uroviricota</taxon>
        <taxon>Caudoviricetes</taxon>
        <taxon>Herelleviridae</taxon>
        <taxon>Bastillevirinae</taxon>
        <taxon>Bastillevirus</taxon>
        <taxon>Bastillevirus evoli</taxon>
    </lineage>
</organism>
<proteinExistence type="predicted"/>
<name>A0A143FKV3_9CAUD</name>
<sequence>MNLPEQQGQPIDLNFLLEEQGELINRLTHENLSLRAYIKQVLADNQLMMEKLNEAVKQLEPEDEPEES</sequence>
<protein>
    <submittedName>
        <fullName evidence="1">Uncharacterized protein</fullName>
    </submittedName>
</protein>
<dbReference type="EMBL" id="KU737346">
    <property type="protein sequence ID" value="AMW61853.1"/>
    <property type="molecule type" value="Genomic_DNA"/>
</dbReference>
<gene>
    <name evidence="1" type="ORF">DNAM5_109</name>
</gene>
<dbReference type="Proteomes" id="UP000225538">
    <property type="component" value="Segment"/>
</dbReference>
<reference evidence="1 2" key="1">
    <citation type="submission" date="2016-02" db="EMBL/GenBank/DDBJ databases">
        <authorList>
            <person name="Wen L."/>
            <person name="He K."/>
            <person name="Yang H."/>
        </authorList>
    </citation>
    <scope>NUCLEOTIDE SEQUENCE [LARGE SCALE GENOMIC DNA]</scope>
</reference>